<dbReference type="AlphaFoldDB" id="A0A0W8ELI6"/>
<name>A0A0W8ELI6_9ZZZZ</name>
<reference evidence="1" key="1">
    <citation type="journal article" date="2015" name="Proc. Natl. Acad. Sci. U.S.A.">
        <title>Networks of energetic and metabolic interactions define dynamics in microbial communities.</title>
        <authorList>
            <person name="Embree M."/>
            <person name="Liu J.K."/>
            <person name="Al-Bassam M.M."/>
            <person name="Zengler K."/>
        </authorList>
    </citation>
    <scope>NUCLEOTIDE SEQUENCE</scope>
</reference>
<organism evidence="1">
    <name type="scientific">hydrocarbon metagenome</name>
    <dbReference type="NCBI Taxonomy" id="938273"/>
    <lineage>
        <taxon>unclassified sequences</taxon>
        <taxon>metagenomes</taxon>
        <taxon>ecological metagenomes</taxon>
    </lineage>
</organism>
<sequence>MPGLVREGYRYGSHPGARSLILLHLLLPGKIQQVGLL</sequence>
<dbReference type="EMBL" id="LNQE01001752">
    <property type="protein sequence ID" value="KUG09254.1"/>
    <property type="molecule type" value="Genomic_DNA"/>
</dbReference>
<comment type="caution">
    <text evidence="1">The sequence shown here is derived from an EMBL/GenBank/DDBJ whole genome shotgun (WGS) entry which is preliminary data.</text>
</comment>
<protein>
    <submittedName>
        <fullName evidence="1">Uncharacterized protein</fullName>
    </submittedName>
</protein>
<evidence type="ECO:0000313" key="1">
    <source>
        <dbReference type="EMBL" id="KUG09254.1"/>
    </source>
</evidence>
<gene>
    <name evidence="1" type="ORF">ASZ90_016627</name>
</gene>
<accession>A0A0W8ELI6</accession>
<proteinExistence type="predicted"/>